<proteinExistence type="predicted"/>
<sequence length="303" mass="34582">MTTPANTFFMMIPPMKSNILSHISNRRAAKPVPRRISIHPLSTPLRPDLFTLLEVARNNHDDSDISELAYATIELWVTSQNIKKDDMKLRKLLEDIYFLVQFILEDAGEPDQRYTPEQVDILQRMIENVEQFVEKHIRRSWFARQFSQFRDRKVIAGFEEKLDTLCRYRPQGRWQRGSTITRESPHVSKPAGPPEQHEGHDKGYDHAHAHAHHAHPFPLRPLNSTHSTNCPGPSQRLAPSDLPSGMTRSTSHLTIHICGNVSVSTVVGRAHSVTAGNIFNDRFEVDERSSSQSHQAGRPPNRT</sequence>
<gene>
    <name evidence="1" type="ORF">BDN72DRAFT_840942</name>
</gene>
<reference evidence="1 2" key="1">
    <citation type="journal article" date="2019" name="Nat. Ecol. Evol.">
        <title>Megaphylogeny resolves global patterns of mushroom evolution.</title>
        <authorList>
            <person name="Varga T."/>
            <person name="Krizsan K."/>
            <person name="Foldi C."/>
            <person name="Dima B."/>
            <person name="Sanchez-Garcia M."/>
            <person name="Sanchez-Ramirez S."/>
            <person name="Szollosi G.J."/>
            <person name="Szarkandi J.G."/>
            <person name="Papp V."/>
            <person name="Albert L."/>
            <person name="Andreopoulos W."/>
            <person name="Angelini C."/>
            <person name="Antonin V."/>
            <person name="Barry K.W."/>
            <person name="Bougher N.L."/>
            <person name="Buchanan P."/>
            <person name="Buyck B."/>
            <person name="Bense V."/>
            <person name="Catcheside P."/>
            <person name="Chovatia M."/>
            <person name="Cooper J."/>
            <person name="Damon W."/>
            <person name="Desjardin D."/>
            <person name="Finy P."/>
            <person name="Geml J."/>
            <person name="Haridas S."/>
            <person name="Hughes K."/>
            <person name="Justo A."/>
            <person name="Karasinski D."/>
            <person name="Kautmanova I."/>
            <person name="Kiss B."/>
            <person name="Kocsube S."/>
            <person name="Kotiranta H."/>
            <person name="LaButti K.M."/>
            <person name="Lechner B.E."/>
            <person name="Liimatainen K."/>
            <person name="Lipzen A."/>
            <person name="Lukacs Z."/>
            <person name="Mihaltcheva S."/>
            <person name="Morgado L.N."/>
            <person name="Niskanen T."/>
            <person name="Noordeloos M.E."/>
            <person name="Ohm R.A."/>
            <person name="Ortiz-Santana B."/>
            <person name="Ovrebo C."/>
            <person name="Racz N."/>
            <person name="Riley R."/>
            <person name="Savchenko A."/>
            <person name="Shiryaev A."/>
            <person name="Soop K."/>
            <person name="Spirin V."/>
            <person name="Szebenyi C."/>
            <person name="Tomsovsky M."/>
            <person name="Tulloss R.E."/>
            <person name="Uehling J."/>
            <person name="Grigoriev I.V."/>
            <person name="Vagvolgyi C."/>
            <person name="Papp T."/>
            <person name="Martin F.M."/>
            <person name="Miettinen O."/>
            <person name="Hibbett D.S."/>
            <person name="Nagy L.G."/>
        </authorList>
    </citation>
    <scope>NUCLEOTIDE SEQUENCE [LARGE SCALE GENOMIC DNA]</scope>
    <source>
        <strain evidence="1 2">NL-1719</strain>
    </source>
</reference>
<evidence type="ECO:0000313" key="1">
    <source>
        <dbReference type="EMBL" id="TFK69130.1"/>
    </source>
</evidence>
<organism evidence="1 2">
    <name type="scientific">Pluteus cervinus</name>
    <dbReference type="NCBI Taxonomy" id="181527"/>
    <lineage>
        <taxon>Eukaryota</taxon>
        <taxon>Fungi</taxon>
        <taxon>Dikarya</taxon>
        <taxon>Basidiomycota</taxon>
        <taxon>Agaricomycotina</taxon>
        <taxon>Agaricomycetes</taxon>
        <taxon>Agaricomycetidae</taxon>
        <taxon>Agaricales</taxon>
        <taxon>Pluteineae</taxon>
        <taxon>Pluteaceae</taxon>
        <taxon>Pluteus</taxon>
    </lineage>
</organism>
<accession>A0ACD3ATL4</accession>
<keyword evidence="2" id="KW-1185">Reference proteome</keyword>
<evidence type="ECO:0000313" key="2">
    <source>
        <dbReference type="Proteomes" id="UP000308600"/>
    </source>
</evidence>
<dbReference type="EMBL" id="ML208336">
    <property type="protein sequence ID" value="TFK69130.1"/>
    <property type="molecule type" value="Genomic_DNA"/>
</dbReference>
<dbReference type="Proteomes" id="UP000308600">
    <property type="component" value="Unassembled WGS sequence"/>
</dbReference>
<protein>
    <submittedName>
        <fullName evidence="1">Uncharacterized protein</fullName>
    </submittedName>
</protein>
<name>A0ACD3ATL4_9AGAR</name>